<keyword evidence="2" id="KW-1185">Reference proteome</keyword>
<gene>
    <name evidence="1" type="primary">RvY_12319</name>
    <name evidence="1" type="synonym">RvY_12319.1</name>
    <name evidence="1" type="ORF">RvY_12319-1</name>
</gene>
<proteinExistence type="predicted"/>
<dbReference type="Gene3D" id="2.60.40.60">
    <property type="entry name" value="Cadherins"/>
    <property type="match status" value="1"/>
</dbReference>
<organism evidence="1 2">
    <name type="scientific">Ramazzottius varieornatus</name>
    <name type="common">Water bear</name>
    <name type="synonym">Tardigrade</name>
    <dbReference type="NCBI Taxonomy" id="947166"/>
    <lineage>
        <taxon>Eukaryota</taxon>
        <taxon>Metazoa</taxon>
        <taxon>Ecdysozoa</taxon>
        <taxon>Tardigrada</taxon>
        <taxon>Eutardigrada</taxon>
        <taxon>Parachela</taxon>
        <taxon>Hypsibioidea</taxon>
        <taxon>Ramazzottiidae</taxon>
        <taxon>Ramazzottius</taxon>
    </lineage>
</organism>
<dbReference type="SUPFAM" id="SSF49313">
    <property type="entry name" value="Cadherin-like"/>
    <property type="match status" value="1"/>
</dbReference>
<protein>
    <recommendedName>
        <fullName evidence="3">Cadherin domain-containing protein</fullName>
    </recommendedName>
</protein>
<dbReference type="GO" id="GO:0016020">
    <property type="term" value="C:membrane"/>
    <property type="evidence" value="ECO:0007669"/>
    <property type="project" value="InterPro"/>
</dbReference>
<evidence type="ECO:0008006" key="3">
    <source>
        <dbReference type="Google" id="ProtNLM"/>
    </source>
</evidence>
<dbReference type="OrthoDB" id="10209922at2759"/>
<evidence type="ECO:0000313" key="1">
    <source>
        <dbReference type="EMBL" id="GAV01639.1"/>
    </source>
</evidence>
<reference evidence="1 2" key="1">
    <citation type="journal article" date="2016" name="Nat. Commun.">
        <title>Extremotolerant tardigrade genome and improved radiotolerance of human cultured cells by tardigrade-unique protein.</title>
        <authorList>
            <person name="Hashimoto T."/>
            <person name="Horikawa D.D."/>
            <person name="Saito Y."/>
            <person name="Kuwahara H."/>
            <person name="Kozuka-Hata H."/>
            <person name="Shin-I T."/>
            <person name="Minakuchi Y."/>
            <person name="Ohishi K."/>
            <person name="Motoyama A."/>
            <person name="Aizu T."/>
            <person name="Enomoto A."/>
            <person name="Kondo K."/>
            <person name="Tanaka S."/>
            <person name="Hara Y."/>
            <person name="Koshikawa S."/>
            <person name="Sagara H."/>
            <person name="Miura T."/>
            <person name="Yokobori S."/>
            <person name="Miyagawa K."/>
            <person name="Suzuki Y."/>
            <person name="Kubo T."/>
            <person name="Oyama M."/>
            <person name="Kohara Y."/>
            <person name="Fujiyama A."/>
            <person name="Arakawa K."/>
            <person name="Katayama T."/>
            <person name="Toyoda A."/>
            <person name="Kunieda T."/>
        </authorList>
    </citation>
    <scope>NUCLEOTIDE SEQUENCE [LARGE SCALE GENOMIC DNA]</scope>
    <source>
        <strain evidence="1 2">YOKOZUNA-1</strain>
    </source>
</reference>
<dbReference type="AlphaFoldDB" id="A0A1D1VSU9"/>
<dbReference type="GO" id="GO:0005509">
    <property type="term" value="F:calcium ion binding"/>
    <property type="evidence" value="ECO:0007669"/>
    <property type="project" value="InterPro"/>
</dbReference>
<name>A0A1D1VSU9_RAMVA</name>
<comment type="caution">
    <text evidence="1">The sequence shown here is derived from an EMBL/GenBank/DDBJ whole genome shotgun (WGS) entry which is preliminary data.</text>
</comment>
<dbReference type="Proteomes" id="UP000186922">
    <property type="component" value="Unassembled WGS sequence"/>
</dbReference>
<sequence>MYGGSGLSGGLTSVPAGSNVIVGTPIGNTGTSGIYGGTSNIYGSSGTSGGLTSVPAGSNIIIGTPIGGSGTSGLYGGTSNIYGSTGTSMYNPYGTMGTSMYGVSSGGLTSVPFGSNIIVGTPITGGGQTSVPAGSNVVIGTPIAGASSNNLQTVLNNALSPNAGAVNSAGSSVTAPPVNPNDPCTNSQGPGIGGPFTFALTPQTAQCSSIFSAIPPDTPVGTIGATGGIAPLSWSIVGASQFIINSSTGQLTVNTPLVDGSYPVVVQVRDVCGRLSTNTVTVSVRC</sequence>
<evidence type="ECO:0000313" key="2">
    <source>
        <dbReference type="Proteomes" id="UP000186922"/>
    </source>
</evidence>
<dbReference type="CDD" id="cd11304">
    <property type="entry name" value="Cadherin_repeat"/>
    <property type="match status" value="1"/>
</dbReference>
<accession>A0A1D1VSU9</accession>
<dbReference type="InterPro" id="IPR015919">
    <property type="entry name" value="Cadherin-like_sf"/>
</dbReference>
<dbReference type="EMBL" id="BDGG01000007">
    <property type="protein sequence ID" value="GAV01639.1"/>
    <property type="molecule type" value="Genomic_DNA"/>
</dbReference>